<dbReference type="AlphaFoldDB" id="A0A285UEJ0"/>
<dbReference type="EMBL" id="OBQF01000001">
    <property type="protein sequence ID" value="SOC38996.1"/>
    <property type="molecule type" value="Genomic_DNA"/>
</dbReference>
<reference evidence="3" key="1">
    <citation type="submission" date="2017-08" db="EMBL/GenBank/DDBJ databases">
        <authorList>
            <person name="Varghese N."/>
            <person name="Submissions S."/>
        </authorList>
    </citation>
    <scope>NUCLEOTIDE SEQUENCE [LARGE SCALE GENOMIC DNA]</scope>
    <source>
        <strain evidence="3">DSM 23173</strain>
    </source>
</reference>
<dbReference type="OrthoDB" id="5122730at2"/>
<keyword evidence="1" id="KW-1133">Transmembrane helix</keyword>
<evidence type="ECO:0000313" key="3">
    <source>
        <dbReference type="Proteomes" id="UP000219412"/>
    </source>
</evidence>
<keyword evidence="1" id="KW-0812">Transmembrane</keyword>
<protein>
    <submittedName>
        <fullName evidence="2">Uncharacterized protein</fullName>
    </submittedName>
</protein>
<proteinExistence type="predicted"/>
<accession>A0A285UEJ0</accession>
<name>A0A285UEJ0_9STAP</name>
<evidence type="ECO:0000256" key="1">
    <source>
        <dbReference type="SAM" id="Phobius"/>
    </source>
</evidence>
<feature type="transmembrane region" description="Helical" evidence="1">
    <location>
        <begin position="46"/>
        <end position="66"/>
    </location>
</feature>
<sequence>MWIIISSLVFYMLSGPLIKLFLEFLTNEKNQGTDYVGMTIGYCERLIIIIFVVLDQFTALGLIIAAKSILRFSGDQSNRKVRKESEYVLVGTMVSLILGIANGLMLLWGFNAIRG</sequence>
<gene>
    <name evidence="2" type="ORF">SAMN05878391_0655</name>
</gene>
<keyword evidence="3" id="KW-1185">Reference proteome</keyword>
<dbReference type="Proteomes" id="UP000219412">
    <property type="component" value="Unassembled WGS sequence"/>
</dbReference>
<organism evidence="2 3">
    <name type="scientific">Salinicoccus kekensis</name>
    <dbReference type="NCBI Taxonomy" id="714307"/>
    <lineage>
        <taxon>Bacteria</taxon>
        <taxon>Bacillati</taxon>
        <taxon>Bacillota</taxon>
        <taxon>Bacilli</taxon>
        <taxon>Bacillales</taxon>
        <taxon>Staphylococcaceae</taxon>
        <taxon>Salinicoccus</taxon>
    </lineage>
</organism>
<feature type="transmembrane region" description="Helical" evidence="1">
    <location>
        <begin position="7"/>
        <end position="26"/>
    </location>
</feature>
<keyword evidence="1" id="KW-0472">Membrane</keyword>
<evidence type="ECO:0000313" key="2">
    <source>
        <dbReference type="EMBL" id="SOC38996.1"/>
    </source>
</evidence>
<feature type="transmembrane region" description="Helical" evidence="1">
    <location>
        <begin position="87"/>
        <end position="110"/>
    </location>
</feature>